<dbReference type="GO" id="GO:0045490">
    <property type="term" value="P:pectin catabolic process"/>
    <property type="evidence" value="ECO:0007669"/>
    <property type="project" value="UniProtKB-UniRule"/>
</dbReference>
<dbReference type="SMART" id="SM00856">
    <property type="entry name" value="PMEI"/>
    <property type="match status" value="1"/>
</dbReference>
<dbReference type="STRING" id="3469.A0A4Y7J061"/>
<dbReference type="InterPro" id="IPR033131">
    <property type="entry name" value="Pectinesterase_Asp_AS"/>
</dbReference>
<comment type="similarity">
    <text evidence="2">In the N-terminal section; belongs to the PMEI family.</text>
</comment>
<dbReference type="OrthoDB" id="2019149at2759"/>
<dbReference type="InterPro" id="IPR011050">
    <property type="entry name" value="Pectin_lyase_fold/virulence"/>
</dbReference>
<dbReference type="InterPro" id="IPR012334">
    <property type="entry name" value="Pectin_lyas_fold"/>
</dbReference>
<dbReference type="PROSITE" id="PS00800">
    <property type="entry name" value="PECTINESTERASE_1"/>
    <property type="match status" value="1"/>
</dbReference>
<dbReference type="InterPro" id="IPR018040">
    <property type="entry name" value="Pectinesterase_Tyr_AS"/>
</dbReference>
<dbReference type="InterPro" id="IPR000070">
    <property type="entry name" value="Pectinesterase_cat"/>
</dbReference>
<keyword evidence="7" id="KW-0964">Secreted</keyword>
<keyword evidence="7" id="KW-0732">Signal</keyword>
<evidence type="ECO:0000256" key="5">
    <source>
        <dbReference type="ARBA" id="ARBA00023085"/>
    </source>
</evidence>
<feature type="active site" evidence="6">
    <location>
        <position position="476"/>
    </location>
</feature>
<keyword evidence="11" id="KW-1185">Reference proteome</keyword>
<feature type="region of interest" description="Disordered" evidence="8">
    <location>
        <begin position="232"/>
        <end position="307"/>
    </location>
</feature>
<evidence type="ECO:0000256" key="3">
    <source>
        <dbReference type="ARBA" id="ARBA00007786"/>
    </source>
</evidence>
<name>A0A4Y7J061_PAPSO</name>
<dbReference type="Gene3D" id="1.20.140.40">
    <property type="entry name" value="Invertase/pectin methylesterase inhibitor family protein"/>
    <property type="match status" value="1"/>
</dbReference>
<dbReference type="Gene3D" id="2.160.20.10">
    <property type="entry name" value="Single-stranded right-handed beta-helix, Pectin lyase-like"/>
    <property type="match status" value="1"/>
</dbReference>
<feature type="chain" id="PRO_5021511745" description="Pectinesterase" evidence="7">
    <location>
        <begin position="31"/>
        <end position="640"/>
    </location>
</feature>
<evidence type="ECO:0000256" key="2">
    <source>
        <dbReference type="ARBA" id="ARBA00006027"/>
    </source>
</evidence>
<dbReference type="FunFam" id="2.160.20.10:FF:000001">
    <property type="entry name" value="Pectinesterase"/>
    <property type="match status" value="1"/>
</dbReference>
<reference evidence="10 11" key="1">
    <citation type="journal article" date="2018" name="Science">
        <title>The opium poppy genome and morphinan production.</title>
        <authorList>
            <person name="Guo L."/>
            <person name="Winzer T."/>
            <person name="Yang X."/>
            <person name="Li Y."/>
            <person name="Ning Z."/>
            <person name="He Z."/>
            <person name="Teodor R."/>
            <person name="Lu Y."/>
            <person name="Bowser T.A."/>
            <person name="Graham I.A."/>
            <person name="Ye K."/>
        </authorList>
    </citation>
    <scope>NUCLEOTIDE SEQUENCE [LARGE SCALE GENOMIC DNA]</scope>
    <source>
        <strain evidence="11">cv. HN1</strain>
        <tissue evidence="10">Leaves</tissue>
    </source>
</reference>
<dbReference type="CDD" id="cd15798">
    <property type="entry name" value="PMEI-like_3"/>
    <property type="match status" value="1"/>
</dbReference>
<comment type="similarity">
    <text evidence="3">In the C-terminal section; belongs to the pectinesterase family.</text>
</comment>
<evidence type="ECO:0000256" key="6">
    <source>
        <dbReference type="PROSITE-ProRule" id="PRU10040"/>
    </source>
</evidence>
<dbReference type="PROSITE" id="PS00503">
    <property type="entry name" value="PECTINESTERASE_2"/>
    <property type="match status" value="1"/>
</dbReference>
<accession>A0A4Y7J061</accession>
<evidence type="ECO:0000313" key="10">
    <source>
        <dbReference type="EMBL" id="RZC53138.1"/>
    </source>
</evidence>
<protein>
    <recommendedName>
        <fullName evidence="7">Pectinesterase</fullName>
        <ecNumber evidence="7">3.1.1.11</ecNumber>
    </recommendedName>
</protein>
<evidence type="ECO:0000256" key="4">
    <source>
        <dbReference type="ARBA" id="ARBA00022801"/>
    </source>
</evidence>
<dbReference type="PANTHER" id="PTHR31707">
    <property type="entry name" value="PECTINESTERASE"/>
    <property type="match status" value="1"/>
</dbReference>
<sequence>MSIQHKKNNLAMMSASWMVLVFVIAAHVDAIRGVDIIGGVLNTTKNVIGGVPLFNATNKPIGPIGAICKLMKFEQVCIDTLNKAEPRHVNDPKELIKIGFQSNLVQLHGSLSFSGGLLRREREPRAKLALHNCQELMDYAIDGINRCFEHIGPLDIFKICDAVKDLQVWLSAALTYQDTCLDGFESSTSNSGVSMKGSLKSTMELTNNGLSMVSELTKILSIFKIPFLHHGEQTESESESEASTTQGLFTAGEPKSEPESESTSQEPKSESESTSQESKSESESTSQGLFTAGDSKSESESKSTLPSWATAGQRKLLQSNSDSITPNVVVSLDGSGKYKSVGDALQEVPMKNKKPFIIYVKEGVYNEWVNITKQMTNVMLIGDGATKTKITNNKGFTDGINTFSTATFSVVGDGFMAKDIGFENSAGAVKHQAVALRVSADMSIFYRVQIDGYQDTLYAHANRQFYRECTITGTIDFIFGAAMALFQNCKIIVRKPMENQSNMVLASGRKTKNDPAALVLQNCTITADPLLFPERFTLKSYLGRPWKEYARHIIMDSQIDDLIDPAGWHEWMGDFGLNTCFFAEVNNRGPGAALTKRVKWRGVKTGTLPPEHFKQFTATSNVMKGGKFIMTSGVPYTAGM</sequence>
<evidence type="ECO:0000256" key="8">
    <source>
        <dbReference type="SAM" id="MobiDB-lite"/>
    </source>
</evidence>
<proteinExistence type="inferred from homology"/>
<dbReference type="Gramene" id="RZC53138">
    <property type="protein sequence ID" value="RZC53138"/>
    <property type="gene ID" value="C5167_012001"/>
</dbReference>
<keyword evidence="4 7" id="KW-0378">Hydrolase</keyword>
<comment type="subcellular location">
    <subcellularLocation>
        <location evidence="7">Secreted</location>
        <location evidence="7">Cell wall</location>
    </subcellularLocation>
</comment>
<evidence type="ECO:0000256" key="7">
    <source>
        <dbReference type="RuleBase" id="RU000589"/>
    </source>
</evidence>
<dbReference type="Proteomes" id="UP000316621">
    <property type="component" value="Chromosome 3"/>
</dbReference>
<comment type="function">
    <text evidence="7">Acts in the modification of cell walls via demethylesterification of cell wall pectin.</text>
</comment>
<keyword evidence="7" id="KW-0134">Cell wall</keyword>
<dbReference type="InterPro" id="IPR006501">
    <property type="entry name" value="Pectinesterase_inhib_dom"/>
</dbReference>
<dbReference type="Pfam" id="PF04043">
    <property type="entry name" value="PMEI"/>
    <property type="match status" value="1"/>
</dbReference>
<dbReference type="AlphaFoldDB" id="A0A4Y7J061"/>
<dbReference type="UniPathway" id="UPA00545">
    <property type="reaction ID" value="UER00823"/>
</dbReference>
<comment type="pathway">
    <text evidence="1 7">Glycan metabolism; pectin degradation; 2-dehydro-3-deoxy-D-gluconate from pectin: step 1/5.</text>
</comment>
<dbReference type="InterPro" id="IPR035513">
    <property type="entry name" value="Invertase/methylesterase_inhib"/>
</dbReference>
<dbReference type="GO" id="GO:0004857">
    <property type="term" value="F:enzyme inhibitor activity"/>
    <property type="evidence" value="ECO:0007669"/>
    <property type="project" value="InterPro"/>
</dbReference>
<feature type="signal peptide" evidence="7">
    <location>
        <begin position="1"/>
        <end position="30"/>
    </location>
</feature>
<dbReference type="GO" id="GO:0030599">
    <property type="term" value="F:pectinesterase activity"/>
    <property type="evidence" value="ECO:0007669"/>
    <property type="project" value="UniProtKB-UniRule"/>
</dbReference>
<gene>
    <name evidence="10" type="ORF">C5167_012001</name>
</gene>
<keyword evidence="7" id="KW-0961">Cell wall biogenesis/degradation</keyword>
<feature type="domain" description="Pectinesterase inhibitor" evidence="9">
    <location>
        <begin position="59"/>
        <end position="212"/>
    </location>
</feature>
<keyword evidence="5 7" id="KW-0063">Aspartyl esterase</keyword>
<dbReference type="SUPFAM" id="SSF51126">
    <property type="entry name" value="Pectin lyase-like"/>
    <property type="match status" value="1"/>
</dbReference>
<dbReference type="GO" id="GO:0042545">
    <property type="term" value="P:cell wall modification"/>
    <property type="evidence" value="ECO:0007669"/>
    <property type="project" value="UniProtKB-UniRule"/>
</dbReference>
<dbReference type="Pfam" id="PF01095">
    <property type="entry name" value="Pectinesterase"/>
    <property type="match status" value="1"/>
</dbReference>
<organism evidence="10 11">
    <name type="scientific">Papaver somniferum</name>
    <name type="common">Opium poppy</name>
    <dbReference type="NCBI Taxonomy" id="3469"/>
    <lineage>
        <taxon>Eukaryota</taxon>
        <taxon>Viridiplantae</taxon>
        <taxon>Streptophyta</taxon>
        <taxon>Embryophyta</taxon>
        <taxon>Tracheophyta</taxon>
        <taxon>Spermatophyta</taxon>
        <taxon>Magnoliopsida</taxon>
        <taxon>Ranunculales</taxon>
        <taxon>Papaveraceae</taxon>
        <taxon>Papaveroideae</taxon>
        <taxon>Papaver</taxon>
    </lineage>
</organism>
<feature type="compositionally biased region" description="Low complexity" evidence="8">
    <location>
        <begin position="261"/>
        <end position="287"/>
    </location>
</feature>
<dbReference type="EC" id="3.1.1.11" evidence="7"/>
<evidence type="ECO:0000256" key="1">
    <source>
        <dbReference type="ARBA" id="ARBA00005184"/>
    </source>
</evidence>
<comment type="catalytic activity">
    <reaction evidence="7">
        <text>[(1-&gt;4)-alpha-D-galacturonosyl methyl ester](n) + n H2O = [(1-&gt;4)-alpha-D-galacturonosyl](n) + n methanol + n H(+)</text>
        <dbReference type="Rhea" id="RHEA:22380"/>
        <dbReference type="Rhea" id="RHEA-COMP:14570"/>
        <dbReference type="Rhea" id="RHEA-COMP:14573"/>
        <dbReference type="ChEBI" id="CHEBI:15377"/>
        <dbReference type="ChEBI" id="CHEBI:15378"/>
        <dbReference type="ChEBI" id="CHEBI:17790"/>
        <dbReference type="ChEBI" id="CHEBI:140522"/>
        <dbReference type="ChEBI" id="CHEBI:140523"/>
        <dbReference type="EC" id="3.1.1.11"/>
    </reaction>
</comment>
<dbReference type="NCBIfam" id="TIGR01614">
    <property type="entry name" value="PME_inhib"/>
    <property type="match status" value="1"/>
</dbReference>
<dbReference type="OMA" id="NEWVNIT"/>
<evidence type="ECO:0000259" key="9">
    <source>
        <dbReference type="SMART" id="SM00856"/>
    </source>
</evidence>
<dbReference type="SUPFAM" id="SSF101148">
    <property type="entry name" value="Plant invertase/pectin methylesterase inhibitor"/>
    <property type="match status" value="1"/>
</dbReference>
<evidence type="ECO:0000313" key="11">
    <source>
        <dbReference type="Proteomes" id="UP000316621"/>
    </source>
</evidence>
<dbReference type="EMBL" id="CM010717">
    <property type="protein sequence ID" value="RZC53138.1"/>
    <property type="molecule type" value="Genomic_DNA"/>
</dbReference>